<keyword evidence="5" id="KW-1185">Reference proteome</keyword>
<reference evidence="4 5" key="1">
    <citation type="submission" date="2016-06" db="EMBL/GenBank/DDBJ databases">
        <title>Evolution of pathogenesis and genome organization in the Tremellales.</title>
        <authorList>
            <person name="Cuomo C."/>
            <person name="Litvintseva A."/>
            <person name="Heitman J."/>
            <person name="Chen Y."/>
            <person name="Sun S."/>
            <person name="Springer D."/>
            <person name="Dromer F."/>
            <person name="Young S."/>
            <person name="Zeng Q."/>
            <person name="Chapman S."/>
            <person name="Gujja S."/>
            <person name="Saif S."/>
            <person name="Birren B."/>
        </authorList>
    </citation>
    <scope>NUCLEOTIDE SEQUENCE [LARGE SCALE GENOMIC DNA]</scope>
    <source>
        <strain evidence="4 5">ATCC 28783</strain>
    </source>
</reference>
<gene>
    <name evidence="4" type="ORF">M231_00412</name>
</gene>
<evidence type="ECO:0000256" key="2">
    <source>
        <dbReference type="SAM" id="Phobius"/>
    </source>
</evidence>
<evidence type="ECO:0000313" key="4">
    <source>
        <dbReference type="EMBL" id="RXK42422.1"/>
    </source>
</evidence>
<feature type="signal peptide" evidence="3">
    <location>
        <begin position="1"/>
        <end position="16"/>
    </location>
</feature>
<dbReference type="AlphaFoldDB" id="A0A4Q1BWF6"/>
<dbReference type="EMBL" id="SDIL01000002">
    <property type="protein sequence ID" value="RXK42422.1"/>
    <property type="molecule type" value="Genomic_DNA"/>
</dbReference>
<name>A0A4Q1BWF6_TREME</name>
<comment type="caution">
    <text evidence="4">The sequence shown here is derived from an EMBL/GenBank/DDBJ whole genome shotgun (WGS) entry which is preliminary data.</text>
</comment>
<evidence type="ECO:0000313" key="5">
    <source>
        <dbReference type="Proteomes" id="UP000289152"/>
    </source>
</evidence>
<dbReference type="Proteomes" id="UP000289152">
    <property type="component" value="Unassembled WGS sequence"/>
</dbReference>
<protein>
    <recommendedName>
        <fullName evidence="6">Mid2 domain-containing protein</fullName>
    </recommendedName>
</protein>
<evidence type="ECO:0000256" key="3">
    <source>
        <dbReference type="SAM" id="SignalP"/>
    </source>
</evidence>
<sequence length="397" mass="40863">MRVTTIALIVLPLTIAHLRPLERSHRPARAVDGTRVDERGLWPDNLRPRAGETKDDGLLGGLLGEGSSTSSSSSVAPTSTKSTLSSSTTSSTLSSSTTSTESTTSKLSVSPSVDPSASASHSASLNGTVALNTTSTTSSSSVAPSSAPPTSSSQPSVQSTSQATEYTTDAAGKTVILTLTQTLSNAESAAAASTSGADKSDGDSISKPAIIGISVAVGVVVLALVLCAVYRMKRRTTDDDEVIRWPELNRHGDSDAHHALPARQTGQHGIETSPLERSISNSSSIFTPSAAAHSAAPMALNGSSFGAGPSLENYAHEQSPSSGHSDSPDLRPMSGYENDDAYDYSSFPPPVQMHVQPSGAGGAYDSDEEGHSPMSSQEGRMVMSQLPGPGHVTYGTH</sequence>
<dbReference type="OrthoDB" id="2576541at2759"/>
<dbReference type="InParanoid" id="A0A4Q1BWF6"/>
<evidence type="ECO:0000256" key="1">
    <source>
        <dbReference type="SAM" id="MobiDB-lite"/>
    </source>
</evidence>
<feature type="region of interest" description="Disordered" evidence="1">
    <location>
        <begin position="39"/>
        <end position="164"/>
    </location>
</feature>
<keyword evidence="2" id="KW-0812">Transmembrane</keyword>
<feature type="compositionally biased region" description="Low complexity" evidence="1">
    <location>
        <begin position="65"/>
        <end position="124"/>
    </location>
</feature>
<evidence type="ECO:0008006" key="6">
    <source>
        <dbReference type="Google" id="ProtNLM"/>
    </source>
</evidence>
<feature type="region of interest" description="Disordered" evidence="1">
    <location>
        <begin position="309"/>
        <end position="397"/>
    </location>
</feature>
<feature type="chain" id="PRO_5020775888" description="Mid2 domain-containing protein" evidence="3">
    <location>
        <begin position="17"/>
        <end position="397"/>
    </location>
</feature>
<proteinExistence type="predicted"/>
<feature type="compositionally biased region" description="Polar residues" evidence="1">
    <location>
        <begin position="316"/>
        <end position="325"/>
    </location>
</feature>
<keyword evidence="3" id="KW-0732">Signal</keyword>
<dbReference type="STRING" id="5217.A0A4Q1BWF6"/>
<feature type="compositionally biased region" description="Basic and acidic residues" evidence="1">
    <location>
        <begin position="39"/>
        <end position="57"/>
    </location>
</feature>
<keyword evidence="2" id="KW-0472">Membrane</keyword>
<keyword evidence="2" id="KW-1133">Transmembrane helix</keyword>
<dbReference type="VEuPathDB" id="FungiDB:TREMEDRAFT_57265"/>
<feature type="compositionally biased region" description="Low complexity" evidence="1">
    <location>
        <begin position="133"/>
        <end position="164"/>
    </location>
</feature>
<feature type="transmembrane region" description="Helical" evidence="2">
    <location>
        <begin position="209"/>
        <end position="230"/>
    </location>
</feature>
<accession>A0A4Q1BWF6</accession>
<organism evidence="4 5">
    <name type="scientific">Tremella mesenterica</name>
    <name type="common">Jelly fungus</name>
    <dbReference type="NCBI Taxonomy" id="5217"/>
    <lineage>
        <taxon>Eukaryota</taxon>
        <taxon>Fungi</taxon>
        <taxon>Dikarya</taxon>
        <taxon>Basidiomycota</taxon>
        <taxon>Agaricomycotina</taxon>
        <taxon>Tremellomycetes</taxon>
        <taxon>Tremellales</taxon>
        <taxon>Tremellaceae</taxon>
        <taxon>Tremella</taxon>
    </lineage>
</organism>